<evidence type="ECO:0000313" key="1">
    <source>
        <dbReference type="EMBL" id="KAK7480587.1"/>
    </source>
</evidence>
<reference evidence="1 2" key="1">
    <citation type="journal article" date="2023" name="Sci. Data">
        <title>Genome assembly of the Korean intertidal mud-creeper Batillaria attramentaria.</title>
        <authorList>
            <person name="Patra A.K."/>
            <person name="Ho P.T."/>
            <person name="Jun S."/>
            <person name="Lee S.J."/>
            <person name="Kim Y."/>
            <person name="Won Y.J."/>
        </authorList>
    </citation>
    <scope>NUCLEOTIDE SEQUENCE [LARGE SCALE GENOMIC DNA]</scope>
    <source>
        <strain evidence="1">Wonlab-2016</strain>
    </source>
</reference>
<dbReference type="Proteomes" id="UP001519460">
    <property type="component" value="Unassembled WGS sequence"/>
</dbReference>
<comment type="caution">
    <text evidence="1">The sequence shown here is derived from an EMBL/GenBank/DDBJ whole genome shotgun (WGS) entry which is preliminary data.</text>
</comment>
<dbReference type="AlphaFoldDB" id="A0ABD0K152"/>
<protein>
    <submittedName>
        <fullName evidence="1">Uncharacterized protein</fullName>
    </submittedName>
</protein>
<gene>
    <name evidence="1" type="ORF">BaRGS_00028163</name>
</gene>
<organism evidence="1 2">
    <name type="scientific">Batillaria attramentaria</name>
    <dbReference type="NCBI Taxonomy" id="370345"/>
    <lineage>
        <taxon>Eukaryota</taxon>
        <taxon>Metazoa</taxon>
        <taxon>Spiralia</taxon>
        <taxon>Lophotrochozoa</taxon>
        <taxon>Mollusca</taxon>
        <taxon>Gastropoda</taxon>
        <taxon>Caenogastropoda</taxon>
        <taxon>Sorbeoconcha</taxon>
        <taxon>Cerithioidea</taxon>
        <taxon>Batillariidae</taxon>
        <taxon>Batillaria</taxon>
    </lineage>
</organism>
<evidence type="ECO:0000313" key="2">
    <source>
        <dbReference type="Proteomes" id="UP001519460"/>
    </source>
</evidence>
<proteinExistence type="predicted"/>
<accession>A0ABD0K152</accession>
<name>A0ABD0K152_9CAEN</name>
<sequence>MLPKSKGSTSSRSIHSADRLSPFAGVTSQVMASPNNTTQQSTPDLLVTPTMPQLKETADRIQTRFHVTGPTALFTLKRWRAALHARYRNSETRTVIWRDVDHFNQDIECSDRYLDCSTPDVPTDLGRTFVQVFGGKTKKITITVIFRKRRISGGTCHIQGHEVDQWVLDEFRSLCAYVQQLQDNCADPNDNHPV</sequence>
<dbReference type="EMBL" id="JACVVK020000278">
    <property type="protein sequence ID" value="KAK7480587.1"/>
    <property type="molecule type" value="Genomic_DNA"/>
</dbReference>
<keyword evidence="2" id="KW-1185">Reference proteome</keyword>